<dbReference type="PANTHER" id="PTHR10443">
    <property type="entry name" value="MICROSOMAL DIPEPTIDASE"/>
    <property type="match status" value="1"/>
</dbReference>
<dbReference type="RefSeq" id="WP_284393506.1">
    <property type="nucleotide sequence ID" value="NZ_BSNG01000003.1"/>
</dbReference>
<name>A0ABQ5UJK8_9HYPH</name>
<comment type="caution">
    <text evidence="1">The sequence shown here is derived from an EMBL/GenBank/DDBJ whole genome shotgun (WGS) entry which is preliminary data.</text>
</comment>
<accession>A0ABQ5UJK8</accession>
<sequence length="349" mass="36717">MSEPIPVFDGHNDILGHLATSDVSDPVTAFLTGSFPCHVDLPKARAGGFAGGMFAVFCPSPKKPDGTLPPGMAFDMAPLPLDLVPAQADAIKQISLLYRLQAAGALAVCRSTAEIKAAMAAGKIAAVLHLEGVEAVDADLQFLDVLYAAGLRSLGPVWSRDNIFGHGVPFNFPGSPDTGPGLTDAGRRLVEACNRLGILVDLSHITEKGFWDVAEVSTGPLVATHSNVHAICPSPRNLTAGQLRAIADSDGMVGLNFATGFLRPDGAWRTDTDIEIMLRHLDAMIEAVGETRVGLGSDFDGAMLPAAIGSSAGLQMLIEAMSKHGYGEALIKRLAHGNWLALLERVIDR</sequence>
<dbReference type="PANTHER" id="PTHR10443:SF12">
    <property type="entry name" value="DIPEPTIDASE"/>
    <property type="match status" value="1"/>
</dbReference>
<keyword evidence="2" id="KW-1185">Reference proteome</keyword>
<dbReference type="PROSITE" id="PS51365">
    <property type="entry name" value="RENAL_DIPEPTIDASE_2"/>
    <property type="match status" value="1"/>
</dbReference>
<dbReference type="EMBL" id="BSNG01000003">
    <property type="protein sequence ID" value="GLQ11834.1"/>
    <property type="molecule type" value="Genomic_DNA"/>
</dbReference>
<dbReference type="Pfam" id="PF01244">
    <property type="entry name" value="Peptidase_M19"/>
    <property type="match status" value="1"/>
</dbReference>
<evidence type="ECO:0000313" key="1">
    <source>
        <dbReference type="EMBL" id="GLQ11834.1"/>
    </source>
</evidence>
<reference evidence="1" key="1">
    <citation type="journal article" date="2014" name="Int. J. Syst. Evol. Microbiol.">
        <title>Complete genome of a new Firmicutes species belonging to the dominant human colonic microbiota ('Ruminococcus bicirculans') reveals two chromosomes and a selective capacity to utilize plant glucans.</title>
        <authorList>
            <consortium name="NISC Comparative Sequencing Program"/>
            <person name="Wegmann U."/>
            <person name="Louis P."/>
            <person name="Goesmann A."/>
            <person name="Henrissat B."/>
            <person name="Duncan S.H."/>
            <person name="Flint H.J."/>
        </authorList>
    </citation>
    <scope>NUCLEOTIDE SEQUENCE</scope>
    <source>
        <strain evidence="1">NBRC 103855</strain>
    </source>
</reference>
<dbReference type="Gene3D" id="3.20.20.140">
    <property type="entry name" value="Metal-dependent hydrolases"/>
    <property type="match status" value="1"/>
</dbReference>
<proteinExistence type="predicted"/>
<dbReference type="InterPro" id="IPR032466">
    <property type="entry name" value="Metal_Hydrolase"/>
</dbReference>
<dbReference type="InterPro" id="IPR008257">
    <property type="entry name" value="Pept_M19"/>
</dbReference>
<dbReference type="Proteomes" id="UP001161406">
    <property type="component" value="Unassembled WGS sequence"/>
</dbReference>
<protein>
    <submittedName>
        <fullName evidence="1">Membrane dipeptidase</fullName>
    </submittedName>
</protein>
<reference evidence="1" key="2">
    <citation type="submission" date="2023-01" db="EMBL/GenBank/DDBJ databases">
        <title>Draft genome sequence of Devosia yakushimensis strain NBRC 103855.</title>
        <authorList>
            <person name="Sun Q."/>
            <person name="Mori K."/>
        </authorList>
    </citation>
    <scope>NUCLEOTIDE SEQUENCE</scope>
    <source>
        <strain evidence="1">NBRC 103855</strain>
    </source>
</reference>
<dbReference type="SUPFAM" id="SSF51556">
    <property type="entry name" value="Metallo-dependent hydrolases"/>
    <property type="match status" value="1"/>
</dbReference>
<dbReference type="CDD" id="cd01301">
    <property type="entry name" value="rDP_like"/>
    <property type="match status" value="1"/>
</dbReference>
<gene>
    <name evidence="1" type="ORF">GCM10007913_37660</name>
</gene>
<organism evidence="1 2">
    <name type="scientific">Devosia yakushimensis</name>
    <dbReference type="NCBI Taxonomy" id="470028"/>
    <lineage>
        <taxon>Bacteria</taxon>
        <taxon>Pseudomonadati</taxon>
        <taxon>Pseudomonadota</taxon>
        <taxon>Alphaproteobacteria</taxon>
        <taxon>Hyphomicrobiales</taxon>
        <taxon>Devosiaceae</taxon>
        <taxon>Devosia</taxon>
    </lineage>
</organism>
<evidence type="ECO:0000313" key="2">
    <source>
        <dbReference type="Proteomes" id="UP001161406"/>
    </source>
</evidence>